<feature type="region of interest" description="Disordered" evidence="1">
    <location>
        <begin position="80"/>
        <end position="116"/>
    </location>
</feature>
<feature type="region of interest" description="Disordered" evidence="1">
    <location>
        <begin position="21"/>
        <end position="48"/>
    </location>
</feature>
<comment type="caution">
    <text evidence="2">The sequence shown here is derived from an EMBL/GenBank/DDBJ whole genome shotgun (WGS) entry which is preliminary data.</text>
</comment>
<dbReference type="EMBL" id="JBFCZG010000001">
    <property type="protein sequence ID" value="KAL3427087.1"/>
    <property type="molecule type" value="Genomic_DNA"/>
</dbReference>
<feature type="compositionally biased region" description="Low complexity" evidence="1">
    <location>
        <begin position="31"/>
        <end position="40"/>
    </location>
</feature>
<accession>A0ABR4PVA4</accession>
<dbReference type="Pfam" id="PF13489">
    <property type="entry name" value="Methyltransf_23"/>
    <property type="match status" value="1"/>
</dbReference>
<evidence type="ECO:0000313" key="3">
    <source>
        <dbReference type="Proteomes" id="UP001629113"/>
    </source>
</evidence>
<name>A0ABR4PVA4_9HELO</name>
<dbReference type="Gene3D" id="3.40.50.150">
    <property type="entry name" value="Vaccinia Virus protein VP39"/>
    <property type="match status" value="1"/>
</dbReference>
<dbReference type="InterPro" id="IPR029063">
    <property type="entry name" value="SAM-dependent_MTases_sf"/>
</dbReference>
<dbReference type="SUPFAM" id="SSF53335">
    <property type="entry name" value="S-adenosyl-L-methionine-dependent methyltransferases"/>
    <property type="match status" value="1"/>
</dbReference>
<reference evidence="2 3" key="1">
    <citation type="submission" date="2024-06" db="EMBL/GenBank/DDBJ databases">
        <title>Complete genome of Phlyctema vagabunda strain 19-DSS-EL-015.</title>
        <authorList>
            <person name="Fiorenzani C."/>
        </authorList>
    </citation>
    <scope>NUCLEOTIDE SEQUENCE [LARGE SCALE GENOMIC DNA]</scope>
    <source>
        <strain evidence="2 3">19-DSS-EL-015</strain>
    </source>
</reference>
<feature type="compositionally biased region" description="Basic and acidic residues" evidence="1">
    <location>
        <begin position="349"/>
        <end position="367"/>
    </location>
</feature>
<dbReference type="PANTHER" id="PTHR43591:SF24">
    <property type="entry name" value="2-METHOXY-6-POLYPRENYL-1,4-BENZOQUINOL METHYLASE, MITOCHONDRIAL"/>
    <property type="match status" value="1"/>
</dbReference>
<evidence type="ECO:0000313" key="2">
    <source>
        <dbReference type="EMBL" id="KAL3427087.1"/>
    </source>
</evidence>
<feature type="region of interest" description="Disordered" evidence="1">
    <location>
        <begin position="343"/>
        <end position="369"/>
    </location>
</feature>
<keyword evidence="3" id="KW-1185">Reference proteome</keyword>
<gene>
    <name evidence="2" type="ORF">PVAG01_00596</name>
</gene>
<dbReference type="PANTHER" id="PTHR43591">
    <property type="entry name" value="METHYLTRANSFERASE"/>
    <property type="match status" value="1"/>
</dbReference>
<sequence length="604" mass="67768">MASELTKTKQTSVVKVSEVNDRHEMESSGVTTPTIPDITPLDGSSTIPRNHSPYAVPTRHSSVGDIVISPRIIVTDSEAASDESPLLSPDTRAWVSPTQSMERDRPIPSIEYSDQPSLHVQGKSGINMAYNEWGELLRSMTGELFIPEDDLVKEGWTAIHDGHRVWTGPMTVWDWNFKSDQIAEALTSPGITTDKRRLASADKPPRVLEVGCGDGHWCFRLKKDNPTWVVHAVDNAAYWTSILRDAESRDFMEPRTKTQDQEQDDYFGETGQPHQYPEFTVRNLNSLRAHERPIPQNSYGLIRGRDFCDKIRNLKAFVEDLRQILEPGGVVEFAEIDPRPRYEPISSQREIKEDAQSRDSRNIEYNHPRGSNTVIDWNAGAGNRLQNPTDVQLVEGKKLAPGWADRVKKRMEAGMRPFDEAPAARLKSWLQGGGFWDVHETIMRLPVGGDTRTGQLIMNFIKYQASELEDQVPKLKEALAPIDFERLPSLDLFLNCHIITGRNPHEGRMGDLRDDGQRESMTEATYDSMERFVKFNHWRRATPLQYHLDGKLSEMIGHISSLHGGPDHISPDLASTGKTPGAASANDVGHPNGMSNLSARASEA</sequence>
<feature type="region of interest" description="Disordered" evidence="1">
    <location>
        <begin position="563"/>
        <end position="604"/>
    </location>
</feature>
<dbReference type="Proteomes" id="UP001629113">
    <property type="component" value="Unassembled WGS sequence"/>
</dbReference>
<evidence type="ECO:0008006" key="4">
    <source>
        <dbReference type="Google" id="ProtNLM"/>
    </source>
</evidence>
<proteinExistence type="predicted"/>
<evidence type="ECO:0000256" key="1">
    <source>
        <dbReference type="SAM" id="MobiDB-lite"/>
    </source>
</evidence>
<protein>
    <recommendedName>
        <fullName evidence="4">Methyltransferase domain-containing protein</fullName>
    </recommendedName>
</protein>
<organism evidence="2 3">
    <name type="scientific">Phlyctema vagabunda</name>
    <dbReference type="NCBI Taxonomy" id="108571"/>
    <lineage>
        <taxon>Eukaryota</taxon>
        <taxon>Fungi</taxon>
        <taxon>Dikarya</taxon>
        <taxon>Ascomycota</taxon>
        <taxon>Pezizomycotina</taxon>
        <taxon>Leotiomycetes</taxon>
        <taxon>Helotiales</taxon>
        <taxon>Dermateaceae</taxon>
        <taxon>Phlyctema</taxon>
    </lineage>
</organism>
<feature type="compositionally biased region" description="Polar residues" evidence="1">
    <location>
        <begin position="593"/>
        <end position="604"/>
    </location>
</feature>